<dbReference type="Pfam" id="PF18476">
    <property type="entry name" value="PIN_8"/>
    <property type="match status" value="1"/>
</dbReference>
<protein>
    <recommendedName>
        <fullName evidence="1">PIN like domain-containing protein</fullName>
    </recommendedName>
</protein>
<accession>A0AAX2ZH53</accession>
<sequence length="490" mass="57442">MTYKNENDINNEEILIVFDTNALLELYSYPEMALEHIINKFNKYNRLFWIPKQVYTEFLRHNEENRKSQLQLVNELKGKINMDISHLKDQVTKFLNVNGKYKTDKFKDFKINFEKDLDYVKNNAKEQLRKIDEVHIKNNSCIREDNDIIDQFVKNIKSDIGFTQLELIDIYEEGEKRYKYNIAPGFTDKDKNNGLGVEKYNDLVIWKEILKKVEGTNCKLVFIQNEKKGDWWIGRSKNKPQDVLVEEFKSVTNKYAEFRMMHFKDFLNSFARSLGINGTSIKDINSIINLKQWATKNIRKNLAGLVECYIKQNHEEELLRSIEESLLGEFTLCGSIDEIKNIQIEILNVTDISLGEDSDEEKISYILNGNIDVITSGDATEYISREYSEQIAFNAKNELNIQLFFYIDINKALALKPEMLEDILEVGDIYIYINDIIDLDGQMIDSQDEEMDYTKENHIYEYNTCPDCGKKFSLYRDGGGGYCEDCAWKH</sequence>
<evidence type="ECO:0000313" key="3">
    <source>
        <dbReference type="Proteomes" id="UP001198983"/>
    </source>
</evidence>
<dbReference type="KEGG" id="tem:JW646_01305"/>
<dbReference type="Proteomes" id="UP001198983">
    <property type="component" value="Chromosome"/>
</dbReference>
<name>A0AAX2ZH53_9FIRM</name>
<keyword evidence="3" id="KW-1185">Reference proteome</keyword>
<proteinExistence type="predicted"/>
<feature type="domain" description="PIN like" evidence="1">
    <location>
        <begin position="15"/>
        <end position="239"/>
    </location>
</feature>
<organism evidence="2 3">
    <name type="scientific">Terrisporobacter hibernicus</name>
    <dbReference type="NCBI Taxonomy" id="2813371"/>
    <lineage>
        <taxon>Bacteria</taxon>
        <taxon>Bacillati</taxon>
        <taxon>Bacillota</taxon>
        <taxon>Clostridia</taxon>
        <taxon>Peptostreptococcales</taxon>
        <taxon>Peptostreptococcaceae</taxon>
        <taxon>Terrisporobacter</taxon>
    </lineage>
</organism>
<evidence type="ECO:0000259" key="1">
    <source>
        <dbReference type="Pfam" id="PF18476"/>
    </source>
</evidence>
<dbReference type="AlphaFoldDB" id="A0AAX2ZH53"/>
<gene>
    <name evidence="2" type="ORF">JW646_01305</name>
</gene>
<dbReference type="InterPro" id="IPR041578">
    <property type="entry name" value="PIN_8"/>
</dbReference>
<dbReference type="EMBL" id="CP081135">
    <property type="protein sequence ID" value="UEL48115.1"/>
    <property type="molecule type" value="Genomic_DNA"/>
</dbReference>
<reference evidence="2 3" key="1">
    <citation type="journal article" date="2023" name="Int. J. Syst. Evol. Microbiol.">
        <title>Terrisporobacter hibernicus sp. nov., isolated from bovine faeces in Northern Ireland.</title>
        <authorList>
            <person name="Mitchell M."/>
            <person name="Nguyen S.V."/>
            <person name="Connor M."/>
            <person name="Fairley D.J."/>
            <person name="Donoghue O."/>
            <person name="Marshall H."/>
            <person name="Koolman L."/>
            <person name="McMullan G."/>
            <person name="Schaffer K.E."/>
            <person name="McGrath J.W."/>
            <person name="Fanning S."/>
        </authorList>
    </citation>
    <scope>NUCLEOTIDE SEQUENCE [LARGE SCALE GENOMIC DNA]</scope>
    <source>
        <strain evidence="2 3">MCA3</strain>
    </source>
</reference>
<evidence type="ECO:0000313" key="2">
    <source>
        <dbReference type="EMBL" id="UEL48115.1"/>
    </source>
</evidence>
<dbReference type="RefSeq" id="WP_228416292.1">
    <property type="nucleotide sequence ID" value="NZ_CP081135.1"/>
</dbReference>